<proteinExistence type="predicted"/>
<dbReference type="EMBL" id="JAHBCI010000004">
    <property type="protein sequence ID" value="KAG9503005.1"/>
    <property type="molecule type" value="Genomic_DNA"/>
</dbReference>
<name>A0A9P8DJ65_9HYPO</name>
<evidence type="ECO:0000313" key="2">
    <source>
        <dbReference type="EMBL" id="KAG9503005.1"/>
    </source>
</evidence>
<protein>
    <submittedName>
        <fullName evidence="2">Uncharacterized protein</fullName>
    </submittedName>
</protein>
<evidence type="ECO:0000256" key="1">
    <source>
        <dbReference type="SAM" id="MobiDB-lite"/>
    </source>
</evidence>
<dbReference type="RefSeq" id="XP_044682005.1">
    <property type="nucleotide sequence ID" value="XM_044823514.1"/>
</dbReference>
<gene>
    <name evidence="2" type="ORF">J7337_005842</name>
</gene>
<comment type="caution">
    <text evidence="2">The sequence shown here is derived from an EMBL/GenBank/DDBJ whole genome shotgun (WGS) entry which is preliminary data.</text>
</comment>
<feature type="region of interest" description="Disordered" evidence="1">
    <location>
        <begin position="65"/>
        <end position="90"/>
    </location>
</feature>
<reference evidence="2" key="1">
    <citation type="journal article" date="2021" name="Mol. Plant Microbe Interact.">
        <title>Telomere to telomere genome assembly of Fusarium musae F31, causal agent of crown rot disease of banana.</title>
        <authorList>
            <person name="Degradi L."/>
            <person name="Tava V."/>
            <person name="Kunova A."/>
            <person name="Cortesi P."/>
            <person name="Saracchi M."/>
            <person name="Pasquali M."/>
        </authorList>
    </citation>
    <scope>NUCLEOTIDE SEQUENCE</scope>
    <source>
        <strain evidence="2">F31</strain>
    </source>
</reference>
<organism evidence="2 3">
    <name type="scientific">Fusarium musae</name>
    <dbReference type="NCBI Taxonomy" id="1042133"/>
    <lineage>
        <taxon>Eukaryota</taxon>
        <taxon>Fungi</taxon>
        <taxon>Dikarya</taxon>
        <taxon>Ascomycota</taxon>
        <taxon>Pezizomycotina</taxon>
        <taxon>Sordariomycetes</taxon>
        <taxon>Hypocreomycetidae</taxon>
        <taxon>Hypocreales</taxon>
        <taxon>Nectriaceae</taxon>
        <taxon>Fusarium</taxon>
    </lineage>
</organism>
<evidence type="ECO:0000313" key="3">
    <source>
        <dbReference type="Proteomes" id="UP000827133"/>
    </source>
</evidence>
<dbReference type="GeneID" id="68313698"/>
<dbReference type="AlphaFoldDB" id="A0A9P8DJ65"/>
<sequence length="336" mass="37518">MALDKFSYIAIDPNIDVTRIRRHKHLKMMGRVRVVLRGEVRGLLERKIIREHDVRQVDIRGADPEDAVGRESAQGQGRVPGRVVGRGREYGRDHGQGCADVLGRVRGVKPERERIALPIVHYGLGRELVQLQSAIHDRGGGLGWLRMRTVAVDSGANRALAEVRQSAALDSVSRVLGEVLHYHRDQLRLRHSGLLLEHRHVPDLHDPRDAVVALDRPYASVGVFKLDPLPVHGHIPLRELGPGDTLLHDRDRGVVGTPPHGPVVRGRVHVHLSYPPSGTSRERLRGHKHVRLELLARDDILDGVHVLVRDERPNRKLDSASPLACLRSRGYACTDT</sequence>
<keyword evidence="3" id="KW-1185">Reference proteome</keyword>
<accession>A0A9P8DJ65</accession>
<dbReference type="Proteomes" id="UP000827133">
    <property type="component" value="Unassembled WGS sequence"/>
</dbReference>
<dbReference type="KEGG" id="fmu:J7337_005842"/>